<name>A0A4R3L676_9GAMM</name>
<keyword evidence="4" id="KW-1185">Reference proteome</keyword>
<dbReference type="PANTHER" id="PTHR34406">
    <property type="entry name" value="PROTEIN YCEI"/>
    <property type="match status" value="1"/>
</dbReference>
<proteinExistence type="predicted"/>
<sequence>MKRLALATALFAVAAGAAQAETYEIDTRHTQVHFTYSHMGLSNITGRFADATGTIVYDPADPSSASIEISVPIASVSTGVTAMDDHFKRDDLFDEARFPTATFKSTSVQAAGEGKLKLTGDLTIHGVTREASFDVTVNGMMEHPMRKVPAAGFDAVGTIKRSDFGVDKYLGGIPDEVRINVTIEAIAAAKAE</sequence>
<dbReference type="Pfam" id="PF04264">
    <property type="entry name" value="YceI"/>
    <property type="match status" value="1"/>
</dbReference>
<dbReference type="InterPro" id="IPR036761">
    <property type="entry name" value="TTHA0802/YceI-like_sf"/>
</dbReference>
<evidence type="ECO:0000313" key="4">
    <source>
        <dbReference type="Proteomes" id="UP000294599"/>
    </source>
</evidence>
<evidence type="ECO:0000256" key="1">
    <source>
        <dbReference type="SAM" id="SignalP"/>
    </source>
</evidence>
<evidence type="ECO:0000313" key="3">
    <source>
        <dbReference type="EMBL" id="TCS94360.1"/>
    </source>
</evidence>
<dbReference type="AlphaFoldDB" id="A0A4R3L676"/>
<dbReference type="PANTHER" id="PTHR34406:SF1">
    <property type="entry name" value="PROTEIN YCEI"/>
    <property type="match status" value="1"/>
</dbReference>
<feature type="chain" id="PRO_5030099243" evidence="1">
    <location>
        <begin position="21"/>
        <end position="192"/>
    </location>
</feature>
<feature type="signal peptide" evidence="1">
    <location>
        <begin position="1"/>
        <end position="20"/>
    </location>
</feature>
<dbReference type="SUPFAM" id="SSF101874">
    <property type="entry name" value="YceI-like"/>
    <property type="match status" value="1"/>
</dbReference>
<comment type="caution">
    <text evidence="3">The sequence shown here is derived from an EMBL/GenBank/DDBJ whole genome shotgun (WGS) entry which is preliminary data.</text>
</comment>
<dbReference type="EMBL" id="SMAF01000023">
    <property type="protein sequence ID" value="TCS94360.1"/>
    <property type="molecule type" value="Genomic_DNA"/>
</dbReference>
<organism evidence="3 4">
    <name type="scientific">Pseudofulvimonas gallinarii</name>
    <dbReference type="NCBI Taxonomy" id="634155"/>
    <lineage>
        <taxon>Bacteria</taxon>
        <taxon>Pseudomonadati</taxon>
        <taxon>Pseudomonadota</taxon>
        <taxon>Gammaproteobacteria</taxon>
        <taxon>Lysobacterales</taxon>
        <taxon>Rhodanobacteraceae</taxon>
        <taxon>Pseudofulvimonas</taxon>
    </lineage>
</organism>
<dbReference type="Gene3D" id="2.40.128.110">
    <property type="entry name" value="Lipid/polyisoprenoid-binding, YceI-like"/>
    <property type="match status" value="1"/>
</dbReference>
<dbReference type="OrthoDB" id="9811006at2"/>
<dbReference type="RefSeq" id="WP_132577551.1">
    <property type="nucleotide sequence ID" value="NZ_JBHLWF010000021.1"/>
</dbReference>
<keyword evidence="1" id="KW-0732">Signal</keyword>
<feature type="domain" description="Lipid/polyisoprenoid-binding YceI-like" evidence="2">
    <location>
        <begin position="22"/>
        <end position="186"/>
    </location>
</feature>
<reference evidence="3 4" key="1">
    <citation type="submission" date="2019-03" db="EMBL/GenBank/DDBJ databases">
        <title>Genomic Encyclopedia of Type Strains, Phase IV (KMG-IV): sequencing the most valuable type-strain genomes for metagenomic binning, comparative biology and taxonomic classification.</title>
        <authorList>
            <person name="Goeker M."/>
        </authorList>
    </citation>
    <scope>NUCLEOTIDE SEQUENCE [LARGE SCALE GENOMIC DNA]</scope>
    <source>
        <strain evidence="3 4">DSM 21944</strain>
    </source>
</reference>
<protein>
    <submittedName>
        <fullName evidence="3">Polyisoprenoid-binding protein YceI</fullName>
    </submittedName>
</protein>
<dbReference type="Proteomes" id="UP000294599">
    <property type="component" value="Unassembled WGS sequence"/>
</dbReference>
<evidence type="ECO:0000259" key="2">
    <source>
        <dbReference type="SMART" id="SM00867"/>
    </source>
</evidence>
<dbReference type="InterPro" id="IPR007372">
    <property type="entry name" value="Lipid/polyisoprenoid-bd_YceI"/>
</dbReference>
<dbReference type="SMART" id="SM00867">
    <property type="entry name" value="YceI"/>
    <property type="match status" value="1"/>
</dbReference>
<gene>
    <name evidence="3" type="ORF">EDC25_12330</name>
</gene>
<accession>A0A4R3L676</accession>